<reference evidence="6" key="1">
    <citation type="journal article" date="2023" name="Int. J. Syst. Evol. Microbiol.">
        <title>Claveliimonas bilis gen. nov., sp. nov., deoxycholic acid-producing bacteria isolated from human faeces, and reclassification of Sellimonas monacensis Zenner et al. 2021 as Claveliimonas monacensis comb. nov.</title>
        <authorList>
            <person name="Hisatomi A."/>
            <person name="Kastawa N.W.E.P.G."/>
            <person name="Song I."/>
            <person name="Ohkuma M."/>
            <person name="Fukiya S."/>
            <person name="Sakamoto M."/>
        </authorList>
    </citation>
    <scope>NUCLEOTIDE SEQUENCE [LARGE SCALE GENOMIC DNA]</scope>
    <source>
        <strain evidence="6">12BBH14</strain>
    </source>
</reference>
<comment type="subcellular location">
    <subcellularLocation>
        <location evidence="4">Cytoplasm</location>
    </subcellularLocation>
    <text evidence="4">Membrane-associated.</text>
</comment>
<keyword evidence="3 4" id="KW-0067">ATP-binding</keyword>
<comment type="caution">
    <text evidence="4">Lacks conserved residue(s) required for the propagation of feature annotation.</text>
</comment>
<dbReference type="Proteomes" id="UP001305815">
    <property type="component" value="Chromosome"/>
</dbReference>
<keyword evidence="4" id="KW-0133">Cell shape</keyword>
<protein>
    <recommendedName>
        <fullName evidence="4">Cell shape-determining protein MreB</fullName>
    </recommendedName>
</protein>
<dbReference type="EMBL" id="AP027742">
    <property type="protein sequence ID" value="BDZ77542.1"/>
    <property type="molecule type" value="Genomic_DNA"/>
</dbReference>
<evidence type="ECO:0000256" key="3">
    <source>
        <dbReference type="ARBA" id="ARBA00022840"/>
    </source>
</evidence>
<dbReference type="RefSeq" id="WP_230106162.1">
    <property type="nucleotide sequence ID" value="NZ_AP024845.1"/>
</dbReference>
<comment type="similarity">
    <text evidence="4">Belongs to the FtsA/MreB family.</text>
</comment>
<name>A0ABN6YW95_9FIRM</name>
<comment type="subunit">
    <text evidence="4">Forms polymers.</text>
</comment>
<keyword evidence="1 4" id="KW-0963">Cytoplasm</keyword>
<evidence type="ECO:0000313" key="6">
    <source>
        <dbReference type="Proteomes" id="UP001305815"/>
    </source>
</evidence>
<evidence type="ECO:0000256" key="1">
    <source>
        <dbReference type="ARBA" id="ARBA00022490"/>
    </source>
</evidence>
<gene>
    <name evidence="5" type="primary">mreV_2</name>
    <name evidence="4" type="synonym">mreB</name>
    <name evidence="5" type="ORF">Lac1_17250</name>
</gene>
<accession>A0ABN6YW95</accession>
<dbReference type="InterPro" id="IPR056546">
    <property type="entry name" value="MreB_MamK-like"/>
</dbReference>
<evidence type="ECO:0000313" key="5">
    <source>
        <dbReference type="EMBL" id="BDZ77542.1"/>
    </source>
</evidence>
<dbReference type="InterPro" id="IPR004753">
    <property type="entry name" value="MreB"/>
</dbReference>
<evidence type="ECO:0000256" key="2">
    <source>
        <dbReference type="ARBA" id="ARBA00022741"/>
    </source>
</evidence>
<keyword evidence="2 4" id="KW-0547">Nucleotide-binding</keyword>
<dbReference type="PANTHER" id="PTHR42749">
    <property type="entry name" value="CELL SHAPE-DETERMINING PROTEIN MREB"/>
    <property type="match status" value="1"/>
</dbReference>
<keyword evidence="6" id="KW-1185">Reference proteome</keyword>
<organism evidence="5 6">
    <name type="scientific">Claveliimonas bilis</name>
    <dbReference type="NCBI Taxonomy" id="3028070"/>
    <lineage>
        <taxon>Bacteria</taxon>
        <taxon>Bacillati</taxon>
        <taxon>Bacillota</taxon>
        <taxon>Clostridia</taxon>
        <taxon>Lachnospirales</taxon>
        <taxon>Lachnospiraceae</taxon>
        <taxon>Claveliimonas</taxon>
    </lineage>
</organism>
<dbReference type="HAMAP" id="MF_02207">
    <property type="entry name" value="MreB"/>
    <property type="match status" value="1"/>
</dbReference>
<proteinExistence type="inferred from homology"/>
<comment type="function">
    <text evidence="4">Forms membrane-associated dynamic filaments that are essential for cell shape determination. Acts by regulating cell wall synthesis and cell elongation, and thus cell shape. A feedback loop between cell geometry and MreB localization may maintain elongated cell shape by targeting cell wall growth to regions of negative cell wall curvature.</text>
</comment>
<dbReference type="PANTHER" id="PTHR42749:SF1">
    <property type="entry name" value="CELL SHAPE-DETERMINING PROTEIN MREB"/>
    <property type="match status" value="1"/>
</dbReference>
<sequence length="340" mass="37844">MARNVYGLDLGSYEIKVYDKKKDTIWKEKNVIAIANKKEVFAVGDEAYEMFEKAPANIQVVFPMKDGVISRFNDMQYLLQGLLKKDRGFARGAEYVIAVPTDVTEVEKKAFFDLVIHSTARAKEVNIVERGIADAVGLNLDVQNTKGLFIVNLGGDTTELSILAGGGIVLNRLIKVGGATFDNAVAQLVRYNHDFLIGKVTSEILRKRFGVFSEDNSASLTVAGRDLITGVPQQREISISLVRAAIKDPLEECIHCIHSLLDRTPPEVRKAVYRNGIFLTGGLANLPGLEVYMEEMTGIRVRTAIDPDICAVTGLKQIIQSKELRKLAYSMLDENYRWMR</sequence>
<evidence type="ECO:0000256" key="4">
    <source>
        <dbReference type="HAMAP-Rule" id="MF_02207"/>
    </source>
</evidence>
<dbReference type="Pfam" id="PF06723">
    <property type="entry name" value="MreB_Mbl"/>
    <property type="match status" value="1"/>
</dbReference>